<dbReference type="STRING" id="1393122.SAMN05660895_0222"/>
<keyword evidence="3" id="KW-1185">Reference proteome</keyword>
<feature type="transmembrane region" description="Helical" evidence="1">
    <location>
        <begin position="169"/>
        <end position="185"/>
    </location>
</feature>
<keyword evidence="1" id="KW-0812">Transmembrane</keyword>
<proteinExistence type="predicted"/>
<feature type="transmembrane region" description="Helical" evidence="1">
    <location>
        <begin position="52"/>
        <end position="72"/>
    </location>
</feature>
<dbReference type="AlphaFoldDB" id="A0A1I7MZV9"/>
<feature type="transmembrane region" description="Helical" evidence="1">
    <location>
        <begin position="142"/>
        <end position="163"/>
    </location>
</feature>
<feature type="transmembrane region" description="Helical" evidence="1">
    <location>
        <begin position="192"/>
        <end position="213"/>
    </location>
</feature>
<evidence type="ECO:0000313" key="2">
    <source>
        <dbReference type="EMBL" id="SFV27949.1"/>
    </source>
</evidence>
<name>A0A1I7MZV9_9BACT</name>
<gene>
    <name evidence="2" type="ORF">SAMN05660895_0222</name>
</gene>
<accession>A0A1I7MZV9</accession>
<evidence type="ECO:0000313" key="3">
    <source>
        <dbReference type="Proteomes" id="UP000199537"/>
    </source>
</evidence>
<feature type="transmembrane region" description="Helical" evidence="1">
    <location>
        <begin position="27"/>
        <end position="46"/>
    </location>
</feature>
<protein>
    <recommendedName>
        <fullName evidence="4">VIT family protein</fullName>
    </recommendedName>
</protein>
<dbReference type="RefSeq" id="WP_177224057.1">
    <property type="nucleotide sequence ID" value="NZ_FPCJ01000001.1"/>
</dbReference>
<reference evidence="3" key="1">
    <citation type="submission" date="2016-10" db="EMBL/GenBank/DDBJ databases">
        <authorList>
            <person name="Varghese N."/>
            <person name="Submissions S."/>
        </authorList>
    </citation>
    <scope>NUCLEOTIDE SEQUENCE [LARGE SCALE GENOMIC DNA]</scope>
    <source>
        <strain evidence="3">DSM 14807</strain>
    </source>
</reference>
<keyword evidence="1" id="KW-0472">Membrane</keyword>
<organism evidence="2 3">
    <name type="scientific">Thermoflavifilum thermophilum</name>
    <dbReference type="NCBI Taxonomy" id="1393122"/>
    <lineage>
        <taxon>Bacteria</taxon>
        <taxon>Pseudomonadati</taxon>
        <taxon>Bacteroidota</taxon>
        <taxon>Chitinophagia</taxon>
        <taxon>Chitinophagales</taxon>
        <taxon>Chitinophagaceae</taxon>
        <taxon>Thermoflavifilum</taxon>
    </lineage>
</organism>
<dbReference type="Proteomes" id="UP000199537">
    <property type="component" value="Unassembled WGS sequence"/>
</dbReference>
<dbReference type="EMBL" id="FPCJ01000001">
    <property type="protein sequence ID" value="SFV27949.1"/>
    <property type="molecule type" value="Genomic_DNA"/>
</dbReference>
<keyword evidence="1" id="KW-1133">Transmembrane helix</keyword>
<evidence type="ECO:0008006" key="4">
    <source>
        <dbReference type="Google" id="ProtNLM"/>
    </source>
</evidence>
<evidence type="ECO:0000256" key="1">
    <source>
        <dbReference type="SAM" id="Phobius"/>
    </source>
</evidence>
<sequence length="217" mass="24263">MQMKRLSARLVSAHLQGDFSHSHAKMAFFEAMCLTVAFLILLAAAQQPSFRIRIAGLTEGVCFAVLMAISSYSSFVQWYRPQPPLNESELQQAIQYLTDLGLPERLSQDMVKQQWEEEKEFFQHAPAIFDNKLLHQLALKEALYTLCACLAGSALVVGCYWIAPPSHAAWLSVTLSFLLCFILQMRASTDLVLRWSLLLLFVSGAASLAGHIFHSVV</sequence>